<proteinExistence type="inferred from homology"/>
<dbReference type="EMBL" id="NHTK01000588">
    <property type="protein sequence ID" value="PPR06695.1"/>
    <property type="molecule type" value="Genomic_DNA"/>
</dbReference>
<dbReference type="OrthoDB" id="74360at2759"/>
<comment type="similarity">
    <text evidence="2">Belongs to the FMO family.</text>
</comment>
<dbReference type="PANTHER" id="PTHR43539">
    <property type="entry name" value="FLAVIN-BINDING MONOOXYGENASE-LIKE PROTEIN (AFU_ORTHOLOGUE AFUA_4G09220)"/>
    <property type="match status" value="1"/>
</dbReference>
<evidence type="ECO:0000256" key="1">
    <source>
        <dbReference type="ARBA" id="ARBA00001974"/>
    </source>
</evidence>
<keyword evidence="5" id="KW-0521">NADP</keyword>
<keyword evidence="6" id="KW-0560">Oxidoreductase</keyword>
<accession>A0A409YUJ4</accession>
<evidence type="ECO:0000313" key="8">
    <source>
        <dbReference type="Proteomes" id="UP000284842"/>
    </source>
</evidence>
<dbReference type="Proteomes" id="UP000284842">
    <property type="component" value="Unassembled WGS sequence"/>
</dbReference>
<dbReference type="SUPFAM" id="SSF51905">
    <property type="entry name" value="FAD/NAD(P)-binding domain"/>
    <property type="match status" value="1"/>
</dbReference>
<sequence length="620" mass="68891">MTLNHDIVPDIPFPTLDRLGVDHSASFISPTVLTTSVAQGIAEAWFYLFSKAAEDGNTAAMLDLFLDEGWWRDMLAFTWDFRTFYKKTKIEAFLQSRLRLTGPSSFVLTHNSVSVDRGGPDLLCISLGFTFQTAAGHASSITRLMPTPSGEWKAHTVYTNLEGLSGYPEKTGSLRSFEPSHGKWESKRRNEREFGDRSPQVLIIGGGQSGLALAARLKVLDVSALIVEKNDRIGNNWRKRYDALCLHDPVWYDHLPYLPFPSTWPVYTPAKKLAKWLEFYAEALELDFWVSSTITHVSHDPQSKKWTVVITRKRVVDGQAVEEVRQLRVNHIVFATGMGSDVPNIPSYSGMDLFKGEIIHSTQHQSASEHVGKKVVIVGACTSAHDIAVEHYEHGIDVTMIQRSSTYVISAKTGWEVLMKGVYWEGGLPTEVADRVTASFPMFQSLELSARRTKYIAHLDKEILDGLNKVGFKTNLGIRDSGFGALAVEYGGGYYIDTGASTLIAEGKIKLKSSTNIATFTDDSLVFDDGSEIKADVVIFATGQGSSRDLITRILGPELAQRVPKMWGFNEEGEINGVWRELGIPGLWSMMGNLALARFHSSHVALQIKAIEEGIFTTRY</sequence>
<comment type="caution">
    <text evidence="7">The sequence shown here is derived from an EMBL/GenBank/DDBJ whole genome shotgun (WGS) entry which is preliminary data.</text>
</comment>
<keyword evidence="3" id="KW-0285">Flavoprotein</keyword>
<protein>
    <recommendedName>
        <fullName evidence="9">FAD/NAD(P)-binding domain-containing protein</fullName>
    </recommendedName>
</protein>
<dbReference type="Pfam" id="PF13738">
    <property type="entry name" value="Pyr_redox_3"/>
    <property type="match status" value="1"/>
</dbReference>
<name>A0A409YUJ4_9AGAR</name>
<dbReference type="InParanoid" id="A0A409YUJ4"/>
<dbReference type="AlphaFoldDB" id="A0A409YUJ4"/>
<evidence type="ECO:0000256" key="4">
    <source>
        <dbReference type="ARBA" id="ARBA00022827"/>
    </source>
</evidence>
<dbReference type="PANTHER" id="PTHR43539:SF68">
    <property type="entry name" value="FLAVIN-BINDING MONOOXYGENASE-LIKE PROTEIN (AFU_ORTHOLOGUE AFUA_4G09220)"/>
    <property type="match status" value="1"/>
</dbReference>
<dbReference type="InterPro" id="IPR036188">
    <property type="entry name" value="FAD/NAD-bd_sf"/>
</dbReference>
<dbReference type="GO" id="GO:0004497">
    <property type="term" value="F:monooxygenase activity"/>
    <property type="evidence" value="ECO:0007669"/>
    <property type="project" value="TreeGrafter"/>
</dbReference>
<dbReference type="InterPro" id="IPR050982">
    <property type="entry name" value="Auxin_biosynth/cation_transpt"/>
</dbReference>
<dbReference type="STRING" id="181874.A0A409YUJ4"/>
<organism evidence="7 8">
    <name type="scientific">Panaeolus cyanescens</name>
    <dbReference type="NCBI Taxonomy" id="181874"/>
    <lineage>
        <taxon>Eukaryota</taxon>
        <taxon>Fungi</taxon>
        <taxon>Dikarya</taxon>
        <taxon>Basidiomycota</taxon>
        <taxon>Agaricomycotina</taxon>
        <taxon>Agaricomycetes</taxon>
        <taxon>Agaricomycetidae</taxon>
        <taxon>Agaricales</taxon>
        <taxon>Agaricineae</taxon>
        <taxon>Galeropsidaceae</taxon>
        <taxon>Panaeolus</taxon>
    </lineage>
</organism>
<evidence type="ECO:0000313" key="7">
    <source>
        <dbReference type="EMBL" id="PPR06695.1"/>
    </source>
</evidence>
<evidence type="ECO:0000256" key="2">
    <source>
        <dbReference type="ARBA" id="ARBA00009183"/>
    </source>
</evidence>
<evidence type="ECO:0000256" key="6">
    <source>
        <dbReference type="ARBA" id="ARBA00023002"/>
    </source>
</evidence>
<evidence type="ECO:0000256" key="3">
    <source>
        <dbReference type="ARBA" id="ARBA00022630"/>
    </source>
</evidence>
<keyword evidence="4" id="KW-0274">FAD</keyword>
<dbReference type="FunFam" id="3.50.50.60:FF:000023">
    <property type="entry name" value="Dimethylaniline monooxygenase [N-oxide-forming]"/>
    <property type="match status" value="1"/>
</dbReference>
<evidence type="ECO:0008006" key="9">
    <source>
        <dbReference type="Google" id="ProtNLM"/>
    </source>
</evidence>
<evidence type="ECO:0000256" key="5">
    <source>
        <dbReference type="ARBA" id="ARBA00022857"/>
    </source>
</evidence>
<comment type="cofactor">
    <cofactor evidence="1">
        <name>FAD</name>
        <dbReference type="ChEBI" id="CHEBI:57692"/>
    </cofactor>
</comment>
<dbReference type="Gene3D" id="3.50.50.60">
    <property type="entry name" value="FAD/NAD(P)-binding domain"/>
    <property type="match status" value="1"/>
</dbReference>
<keyword evidence="8" id="KW-1185">Reference proteome</keyword>
<gene>
    <name evidence="7" type="ORF">CVT24_013028</name>
</gene>
<dbReference type="GO" id="GO:0050660">
    <property type="term" value="F:flavin adenine dinucleotide binding"/>
    <property type="evidence" value="ECO:0007669"/>
    <property type="project" value="TreeGrafter"/>
</dbReference>
<reference evidence="7 8" key="1">
    <citation type="journal article" date="2018" name="Evol. Lett.">
        <title>Horizontal gene cluster transfer increased hallucinogenic mushroom diversity.</title>
        <authorList>
            <person name="Reynolds H.T."/>
            <person name="Vijayakumar V."/>
            <person name="Gluck-Thaler E."/>
            <person name="Korotkin H.B."/>
            <person name="Matheny P.B."/>
            <person name="Slot J.C."/>
        </authorList>
    </citation>
    <scope>NUCLEOTIDE SEQUENCE [LARGE SCALE GENOMIC DNA]</scope>
    <source>
        <strain evidence="7 8">2629</strain>
    </source>
</reference>